<comment type="caution">
    <text evidence="1">The sequence shown here is derived from an EMBL/GenBank/DDBJ whole genome shotgun (WGS) entry which is preliminary data.</text>
</comment>
<sequence length="136" mass="14550">MADAAMHMYSVAIDALPDNTDPEFPDRAGVILAGLRKLQRSLTEAAGRSRTTPSVVVALSEVRNRYDTLMEKAADGPNATLGQRLYVARGRAKLSAKETANGIGLRKDLIEAIEAEEPTTEDESARIKDLIAALGG</sequence>
<evidence type="ECO:0000313" key="1">
    <source>
        <dbReference type="EMBL" id="RWA18912.1"/>
    </source>
</evidence>
<dbReference type="AlphaFoldDB" id="A0A439DRW5"/>
<keyword evidence="2" id="KW-1185">Reference proteome</keyword>
<dbReference type="EMBL" id="ATDN01000023">
    <property type="protein sequence ID" value="RWA18912.1"/>
    <property type="molecule type" value="Genomic_DNA"/>
</dbReference>
<proteinExistence type="predicted"/>
<reference evidence="1 2" key="1">
    <citation type="submission" date="2013-06" db="EMBL/GenBank/DDBJ databases">
        <title>The draft sequence of the Mycobacterium elephantis genome.</title>
        <authorList>
            <person name="Pettersson F.B."/>
            <person name="Das S."/>
            <person name="Dasgupta S."/>
            <person name="Bhattacharya A."/>
            <person name="Kirsebom L.A."/>
        </authorList>
    </citation>
    <scope>NUCLEOTIDE SEQUENCE [LARGE SCALE GENOMIC DNA]</scope>
    <source>
        <strain evidence="1 2">DSM 44368</strain>
    </source>
</reference>
<name>A0A439DRW5_9MYCO</name>
<dbReference type="Proteomes" id="UP000287177">
    <property type="component" value="Unassembled WGS sequence"/>
</dbReference>
<gene>
    <name evidence="1" type="ORF">MELE44368_04535</name>
</gene>
<evidence type="ECO:0008006" key="3">
    <source>
        <dbReference type="Google" id="ProtNLM"/>
    </source>
</evidence>
<organism evidence="1 2">
    <name type="scientific">Mycolicibacterium elephantis DSM 44368</name>
    <dbReference type="NCBI Taxonomy" id="1335622"/>
    <lineage>
        <taxon>Bacteria</taxon>
        <taxon>Bacillati</taxon>
        <taxon>Actinomycetota</taxon>
        <taxon>Actinomycetes</taxon>
        <taxon>Mycobacteriales</taxon>
        <taxon>Mycobacteriaceae</taxon>
        <taxon>Mycolicibacterium</taxon>
    </lineage>
</organism>
<evidence type="ECO:0000313" key="2">
    <source>
        <dbReference type="Proteomes" id="UP000287177"/>
    </source>
</evidence>
<protein>
    <recommendedName>
        <fullName evidence="3">Forkhead-associated protein</fullName>
    </recommendedName>
</protein>
<accession>A0A439DRW5</accession>